<gene>
    <name evidence="1" type="primary">bepA_80</name>
    <name evidence="1" type="ORF">GALL_504450</name>
</gene>
<accession>A0A1J5PB68</accession>
<keyword evidence="1" id="KW-0378">Hydrolase</keyword>
<dbReference type="GO" id="GO:0006508">
    <property type="term" value="P:proteolysis"/>
    <property type="evidence" value="ECO:0007669"/>
    <property type="project" value="UniProtKB-KW"/>
</dbReference>
<reference evidence="1" key="1">
    <citation type="submission" date="2016-10" db="EMBL/GenBank/DDBJ databases">
        <title>Sequence of Gallionella enrichment culture.</title>
        <authorList>
            <person name="Poehlein A."/>
            <person name="Muehling M."/>
            <person name="Daniel R."/>
        </authorList>
    </citation>
    <scope>NUCLEOTIDE SEQUENCE</scope>
</reference>
<name>A0A1J5PB68_9ZZZZ</name>
<dbReference type="SUPFAM" id="SSF48452">
    <property type="entry name" value="TPR-like"/>
    <property type="match status" value="2"/>
</dbReference>
<dbReference type="Pfam" id="PF13432">
    <property type="entry name" value="TPR_16"/>
    <property type="match status" value="2"/>
</dbReference>
<protein>
    <submittedName>
        <fullName evidence="1">Beta-barrel assembly-enhancing protease</fullName>
    </submittedName>
</protein>
<dbReference type="AlphaFoldDB" id="A0A1J5PB68"/>
<dbReference type="PROSITE" id="PS50005">
    <property type="entry name" value="TPR"/>
    <property type="match status" value="1"/>
</dbReference>
<dbReference type="Gene3D" id="1.25.40.10">
    <property type="entry name" value="Tetratricopeptide repeat domain"/>
    <property type="match status" value="2"/>
</dbReference>
<dbReference type="InterPro" id="IPR019734">
    <property type="entry name" value="TPR_rpt"/>
</dbReference>
<sequence>MHELQSLKSHAPDYADAWLIGGALAMQSDQFEPAQSQLQHFLDLVNATPVAKQSPQIQRERSQAFFSMARIAQQRKDFKQADLWLQRVDSADDLLLAQIRRASLMAQQGQVDQAIELIQRQPERSGDDAQLKRSAEVQILRDQKLFERARDRLQTFISQNPDDLDLVYDLAMVDEKLGNFSEMESSLRALMLTRPADPQAYNALGYSLADRNTRLDEALELINKALQLSPGDPFITDSLAWAEFRRGNVAVALTLLQKVFKEKPDVEIAAHLGEVLWANNQHQQAIEVFKQGIKLNPENETLNQTLQRLRVSL</sequence>
<dbReference type="SMART" id="SM00028">
    <property type="entry name" value="TPR"/>
    <property type="match status" value="2"/>
</dbReference>
<evidence type="ECO:0000313" key="1">
    <source>
        <dbReference type="EMBL" id="OIQ67968.1"/>
    </source>
</evidence>
<organism evidence="1">
    <name type="scientific">mine drainage metagenome</name>
    <dbReference type="NCBI Taxonomy" id="410659"/>
    <lineage>
        <taxon>unclassified sequences</taxon>
        <taxon>metagenomes</taxon>
        <taxon>ecological metagenomes</taxon>
    </lineage>
</organism>
<dbReference type="InterPro" id="IPR011990">
    <property type="entry name" value="TPR-like_helical_dom_sf"/>
</dbReference>
<dbReference type="PANTHER" id="PTHR12558">
    <property type="entry name" value="CELL DIVISION CYCLE 16,23,27"/>
    <property type="match status" value="1"/>
</dbReference>
<comment type="caution">
    <text evidence="1">The sequence shown here is derived from an EMBL/GenBank/DDBJ whole genome shotgun (WGS) entry which is preliminary data.</text>
</comment>
<dbReference type="EMBL" id="MLJW01005586">
    <property type="protein sequence ID" value="OIQ67968.1"/>
    <property type="molecule type" value="Genomic_DNA"/>
</dbReference>
<dbReference type="GO" id="GO:0008233">
    <property type="term" value="F:peptidase activity"/>
    <property type="evidence" value="ECO:0007669"/>
    <property type="project" value="UniProtKB-KW"/>
</dbReference>
<proteinExistence type="predicted"/>
<dbReference type="PANTHER" id="PTHR12558:SF33">
    <property type="entry name" value="BLL7664 PROTEIN"/>
    <property type="match status" value="1"/>
</dbReference>
<keyword evidence="1" id="KW-0645">Protease</keyword>